<evidence type="ECO:0008006" key="4">
    <source>
        <dbReference type="Google" id="ProtNLM"/>
    </source>
</evidence>
<reference evidence="2" key="2">
    <citation type="submission" date="2020-11" db="EMBL/GenBank/DDBJ databases">
        <authorList>
            <person name="McCartney M.A."/>
            <person name="Auch B."/>
            <person name="Kono T."/>
            <person name="Mallez S."/>
            <person name="Becker A."/>
            <person name="Gohl D.M."/>
            <person name="Silverstein K.A.T."/>
            <person name="Koren S."/>
            <person name="Bechman K.B."/>
            <person name="Herman A."/>
            <person name="Abrahante J.E."/>
            <person name="Garbe J."/>
        </authorList>
    </citation>
    <scope>NUCLEOTIDE SEQUENCE</scope>
    <source>
        <strain evidence="2">Duluth1</strain>
        <tissue evidence="2">Whole animal</tissue>
    </source>
</reference>
<organism evidence="2 3">
    <name type="scientific">Dreissena polymorpha</name>
    <name type="common">Zebra mussel</name>
    <name type="synonym">Mytilus polymorpha</name>
    <dbReference type="NCBI Taxonomy" id="45954"/>
    <lineage>
        <taxon>Eukaryota</taxon>
        <taxon>Metazoa</taxon>
        <taxon>Spiralia</taxon>
        <taxon>Lophotrochozoa</taxon>
        <taxon>Mollusca</taxon>
        <taxon>Bivalvia</taxon>
        <taxon>Autobranchia</taxon>
        <taxon>Heteroconchia</taxon>
        <taxon>Euheterodonta</taxon>
        <taxon>Imparidentia</taxon>
        <taxon>Neoheterodontei</taxon>
        <taxon>Myida</taxon>
        <taxon>Dreissenoidea</taxon>
        <taxon>Dreissenidae</taxon>
        <taxon>Dreissena</taxon>
    </lineage>
</organism>
<evidence type="ECO:0000313" key="2">
    <source>
        <dbReference type="EMBL" id="KAH3768290.1"/>
    </source>
</evidence>
<feature type="chain" id="PRO_5038789439" description="Secreted protein" evidence="1">
    <location>
        <begin position="19"/>
        <end position="70"/>
    </location>
</feature>
<keyword evidence="3" id="KW-1185">Reference proteome</keyword>
<dbReference type="AlphaFoldDB" id="A0A9D4IC21"/>
<reference evidence="2" key="1">
    <citation type="journal article" date="2019" name="bioRxiv">
        <title>The Genome of the Zebra Mussel, Dreissena polymorpha: A Resource for Invasive Species Research.</title>
        <authorList>
            <person name="McCartney M.A."/>
            <person name="Auch B."/>
            <person name="Kono T."/>
            <person name="Mallez S."/>
            <person name="Zhang Y."/>
            <person name="Obille A."/>
            <person name="Becker A."/>
            <person name="Abrahante J.E."/>
            <person name="Garbe J."/>
            <person name="Badalamenti J.P."/>
            <person name="Herman A."/>
            <person name="Mangelson H."/>
            <person name="Liachko I."/>
            <person name="Sullivan S."/>
            <person name="Sone E.D."/>
            <person name="Koren S."/>
            <person name="Silverstein K.A.T."/>
            <person name="Beckman K.B."/>
            <person name="Gohl D.M."/>
        </authorList>
    </citation>
    <scope>NUCLEOTIDE SEQUENCE</scope>
    <source>
        <strain evidence="2">Duluth1</strain>
        <tissue evidence="2">Whole animal</tissue>
    </source>
</reference>
<gene>
    <name evidence="2" type="ORF">DPMN_169502</name>
</gene>
<evidence type="ECO:0000256" key="1">
    <source>
        <dbReference type="SAM" id="SignalP"/>
    </source>
</evidence>
<dbReference type="EMBL" id="JAIWYP010000009">
    <property type="protein sequence ID" value="KAH3768290.1"/>
    <property type="molecule type" value="Genomic_DNA"/>
</dbReference>
<protein>
    <recommendedName>
        <fullName evidence="4">Secreted protein</fullName>
    </recommendedName>
</protein>
<name>A0A9D4IC21_DREPO</name>
<sequence>MRLLLLITVLWKFPFHRALTCLNCNDVVQPRHCATVMTCPDIDVCFVERRINLVKNATLLVVCEIMCAEI</sequence>
<comment type="caution">
    <text evidence="2">The sequence shown here is derived from an EMBL/GenBank/DDBJ whole genome shotgun (WGS) entry which is preliminary data.</text>
</comment>
<evidence type="ECO:0000313" key="3">
    <source>
        <dbReference type="Proteomes" id="UP000828390"/>
    </source>
</evidence>
<proteinExistence type="predicted"/>
<keyword evidence="1" id="KW-0732">Signal</keyword>
<feature type="signal peptide" evidence="1">
    <location>
        <begin position="1"/>
        <end position="18"/>
    </location>
</feature>
<dbReference type="Proteomes" id="UP000828390">
    <property type="component" value="Unassembled WGS sequence"/>
</dbReference>
<accession>A0A9D4IC21</accession>